<evidence type="ECO:0000256" key="8">
    <source>
        <dbReference type="ARBA" id="ARBA00023136"/>
    </source>
</evidence>
<proteinExistence type="inferred from homology"/>
<dbReference type="GO" id="GO:0016020">
    <property type="term" value="C:membrane"/>
    <property type="evidence" value="ECO:0007669"/>
    <property type="project" value="InterPro"/>
</dbReference>
<evidence type="ECO:0000313" key="10">
    <source>
        <dbReference type="Proteomes" id="UP000509771"/>
    </source>
</evidence>
<dbReference type="Gene3D" id="3.40.190.10">
    <property type="entry name" value="Periplasmic binding protein-like II"/>
    <property type="match status" value="2"/>
</dbReference>
<reference evidence="9 10" key="1">
    <citation type="submission" date="2018-02" db="EMBL/GenBank/DDBJ databases">
        <title>Complete genome of Nitrosopumilus cobalaminigenes HCA1.</title>
        <authorList>
            <person name="Qin W."/>
            <person name="Zheng Y."/>
            <person name="Stahl D.A."/>
        </authorList>
    </citation>
    <scope>NUCLEOTIDE SEQUENCE [LARGE SCALE GENOMIC DNA]</scope>
    <source>
        <strain evidence="9 10">HCA1</strain>
    </source>
</reference>
<evidence type="ECO:0000256" key="7">
    <source>
        <dbReference type="ARBA" id="ARBA00022729"/>
    </source>
</evidence>
<dbReference type="OrthoDB" id="10037at2157"/>
<dbReference type="RefSeq" id="WP_179360409.1">
    <property type="nucleotide sequence ID" value="NZ_CP026993.1"/>
</dbReference>
<gene>
    <name evidence="9" type="ORF">C5F47_06925</name>
</gene>
<comment type="subcellular location">
    <subcellularLocation>
        <location evidence="1">Endomembrane system</location>
    </subcellularLocation>
    <subcellularLocation>
        <location evidence="2">Periplasm</location>
    </subcellularLocation>
</comment>
<dbReference type="EMBL" id="CP026993">
    <property type="protein sequence ID" value="QLH03296.1"/>
    <property type="molecule type" value="Genomic_DNA"/>
</dbReference>
<dbReference type="PANTHER" id="PTHR30024:SF47">
    <property type="entry name" value="TAURINE-BINDING PERIPLASMIC PROTEIN"/>
    <property type="match status" value="1"/>
</dbReference>
<dbReference type="Proteomes" id="UP000509771">
    <property type="component" value="Chromosome"/>
</dbReference>
<dbReference type="Pfam" id="PF13379">
    <property type="entry name" value="NMT1_2"/>
    <property type="match status" value="1"/>
</dbReference>
<name>A0A7D5QXX1_9ARCH</name>
<dbReference type="KEGG" id="ncl:C5F47_06925"/>
<sequence length="342" mass="37212">MKTRSVLSAGIGGIILLSVLGFFFNSSEESHDNKIRIAYFPNIGHAIPIVGIEKGFFETSMGNTTKIETRVFDSGPQAIESLFANSVDLAYVGPGPAINGFLNSENNNVKILAGAASGGASFIVHPESEINIASDFAGKKIAAPQIGNTQDVSLRHYLSENGLKTADKGGSVVVYNIPNPDIYTLFVKGDIDGAWIAEPWATILVTELDGKRLFHEEELWPNQEFASVLLIANADYVKKNPDVISNFLSSHYETVTWINQNPVDTRILFNNFLNSHLGQSLSDDVVDIALSNLVITGDPLHDSIHSFAEKADTLGYLGRNGYDLSGIFYYFDTNSIEGENNS</sequence>
<dbReference type="PANTHER" id="PTHR30024">
    <property type="entry name" value="ALIPHATIC SULFONATES-BINDING PROTEIN-RELATED"/>
    <property type="match status" value="1"/>
</dbReference>
<dbReference type="GeneID" id="56059773"/>
<keyword evidence="4" id="KW-0813">Transport</keyword>
<dbReference type="GO" id="GO:0042597">
    <property type="term" value="C:periplasmic space"/>
    <property type="evidence" value="ECO:0007669"/>
    <property type="project" value="UniProtKB-SubCell"/>
</dbReference>
<evidence type="ECO:0000313" key="9">
    <source>
        <dbReference type="EMBL" id="QLH03296.1"/>
    </source>
</evidence>
<keyword evidence="10" id="KW-1185">Reference proteome</keyword>
<dbReference type="AlphaFoldDB" id="A0A7D5QXX1"/>
<keyword evidence="7" id="KW-0732">Signal</keyword>
<comment type="similarity">
    <text evidence="3">Belongs to the bacterial solute-binding protein SsuA/TauA family.</text>
</comment>
<dbReference type="GO" id="GO:0042626">
    <property type="term" value="F:ATPase-coupled transmembrane transporter activity"/>
    <property type="evidence" value="ECO:0007669"/>
    <property type="project" value="InterPro"/>
</dbReference>
<dbReference type="CDD" id="cd13553">
    <property type="entry name" value="PBP2_NrtA_CpmA_like"/>
    <property type="match status" value="1"/>
</dbReference>
<dbReference type="InterPro" id="IPR044527">
    <property type="entry name" value="NrtA/CpmA_ABC-bd_dom"/>
</dbReference>
<keyword evidence="5" id="KW-1003">Cell membrane</keyword>
<dbReference type="InterPro" id="IPR010067">
    <property type="entry name" value="ABC_SsuA_sub-bd"/>
</dbReference>
<keyword evidence="6" id="KW-0997">Cell inner membrane</keyword>
<evidence type="ECO:0000256" key="3">
    <source>
        <dbReference type="ARBA" id="ARBA00010742"/>
    </source>
</evidence>
<evidence type="ECO:0000256" key="4">
    <source>
        <dbReference type="ARBA" id="ARBA00022448"/>
    </source>
</evidence>
<evidence type="ECO:0000256" key="1">
    <source>
        <dbReference type="ARBA" id="ARBA00004308"/>
    </source>
</evidence>
<keyword evidence="8" id="KW-0472">Membrane</keyword>
<evidence type="ECO:0000256" key="5">
    <source>
        <dbReference type="ARBA" id="ARBA00022475"/>
    </source>
</evidence>
<dbReference type="GO" id="GO:0012505">
    <property type="term" value="C:endomembrane system"/>
    <property type="evidence" value="ECO:0007669"/>
    <property type="project" value="UniProtKB-SubCell"/>
</dbReference>
<protein>
    <submittedName>
        <fullName evidence="9">Sulfate ABC transporter substrate-binding protein</fullName>
    </submittedName>
</protein>
<organism evidence="9 10">
    <name type="scientific">Nitrosopumilus cobalaminigenes</name>
    <dbReference type="NCBI Taxonomy" id="1470066"/>
    <lineage>
        <taxon>Archaea</taxon>
        <taxon>Nitrososphaerota</taxon>
        <taxon>Nitrososphaeria</taxon>
        <taxon>Nitrosopumilales</taxon>
        <taxon>Nitrosopumilaceae</taxon>
        <taxon>Nitrosopumilus</taxon>
    </lineage>
</organism>
<dbReference type="NCBIfam" id="TIGR01728">
    <property type="entry name" value="SsuA_fam"/>
    <property type="match status" value="1"/>
</dbReference>
<dbReference type="SUPFAM" id="SSF53850">
    <property type="entry name" value="Periplasmic binding protein-like II"/>
    <property type="match status" value="1"/>
</dbReference>
<accession>A0A7D5QXX1</accession>
<evidence type="ECO:0000256" key="2">
    <source>
        <dbReference type="ARBA" id="ARBA00004418"/>
    </source>
</evidence>
<evidence type="ECO:0000256" key="6">
    <source>
        <dbReference type="ARBA" id="ARBA00022519"/>
    </source>
</evidence>